<dbReference type="EMBL" id="KN549211">
    <property type="protein sequence ID" value="KHJ99648.1"/>
    <property type="molecule type" value="Genomic_DNA"/>
</dbReference>
<gene>
    <name evidence="1" type="ORF">OESDEN_00365</name>
</gene>
<dbReference type="OrthoDB" id="5854892at2759"/>
<dbReference type="Gene3D" id="3.60.110.10">
    <property type="entry name" value="Carbon-nitrogen hydrolase"/>
    <property type="match status" value="1"/>
</dbReference>
<dbReference type="InterPro" id="IPR036526">
    <property type="entry name" value="C-N_Hydrolase_sf"/>
</dbReference>
<accession>A0A0B1TQ71</accession>
<dbReference type="AlphaFoldDB" id="A0A0B1TQ71"/>
<organism evidence="1 2">
    <name type="scientific">Oesophagostomum dentatum</name>
    <name type="common">Nodular worm</name>
    <dbReference type="NCBI Taxonomy" id="61180"/>
    <lineage>
        <taxon>Eukaryota</taxon>
        <taxon>Metazoa</taxon>
        <taxon>Ecdysozoa</taxon>
        <taxon>Nematoda</taxon>
        <taxon>Chromadorea</taxon>
        <taxon>Rhabditida</taxon>
        <taxon>Rhabditina</taxon>
        <taxon>Rhabditomorpha</taxon>
        <taxon>Strongyloidea</taxon>
        <taxon>Strongylidae</taxon>
        <taxon>Oesophagostomum</taxon>
    </lineage>
</organism>
<evidence type="ECO:0000313" key="1">
    <source>
        <dbReference type="EMBL" id="KHJ99648.1"/>
    </source>
</evidence>
<keyword evidence="2" id="KW-1185">Reference proteome</keyword>
<proteinExistence type="predicted"/>
<protein>
    <submittedName>
        <fullName evidence="1">Uncharacterized protein</fullName>
    </submittedName>
</protein>
<reference evidence="1 2" key="1">
    <citation type="submission" date="2014-03" db="EMBL/GenBank/DDBJ databases">
        <title>Draft genome of the hookworm Oesophagostomum dentatum.</title>
        <authorList>
            <person name="Mitreva M."/>
        </authorList>
    </citation>
    <scope>NUCLEOTIDE SEQUENCE [LARGE SCALE GENOMIC DNA]</scope>
    <source>
        <strain evidence="1 2">OD-Hann</strain>
    </source>
</reference>
<name>A0A0B1TQ71_OESDE</name>
<evidence type="ECO:0000313" key="2">
    <source>
        <dbReference type="Proteomes" id="UP000053660"/>
    </source>
</evidence>
<sequence length="78" mass="9052">MGSVFESVEASLKKNLTGKEYDEVRRILYGRAYPELHFPDEAMQIAEKNNFDMQGYIVSAQEEQLRAPRKVVEQLFLV</sequence>
<dbReference type="Proteomes" id="UP000053660">
    <property type="component" value="Unassembled WGS sequence"/>
</dbReference>